<dbReference type="EMBL" id="JABCKI010000100">
    <property type="protein sequence ID" value="KAG5652759.1"/>
    <property type="molecule type" value="Genomic_DNA"/>
</dbReference>
<keyword evidence="1" id="KW-0175">Coiled coil</keyword>
<feature type="compositionally biased region" description="Basic and acidic residues" evidence="2">
    <location>
        <begin position="30"/>
        <end position="42"/>
    </location>
</feature>
<reference evidence="3" key="2">
    <citation type="submission" date="2021-10" db="EMBL/GenBank/DDBJ databases">
        <title>Phylogenomics reveals ancestral predisposition of the termite-cultivated fungus Termitomyces towards a domesticated lifestyle.</title>
        <authorList>
            <person name="Auxier B."/>
            <person name="Grum-Grzhimaylo A."/>
            <person name="Cardenas M.E."/>
            <person name="Lodge J.D."/>
            <person name="Laessoe T."/>
            <person name="Pedersen O."/>
            <person name="Smith M.E."/>
            <person name="Kuyper T.W."/>
            <person name="Franco-Molano E.A."/>
            <person name="Baroni T.J."/>
            <person name="Aanen D.K."/>
        </authorList>
    </citation>
    <scope>NUCLEOTIDE SEQUENCE</scope>
    <source>
        <strain evidence="3">D49</strain>
    </source>
</reference>
<feature type="coiled-coil region" evidence="1">
    <location>
        <begin position="98"/>
        <end position="125"/>
    </location>
</feature>
<gene>
    <name evidence="3" type="ORF">H0H81_003846</name>
</gene>
<evidence type="ECO:0000256" key="1">
    <source>
        <dbReference type="SAM" id="Coils"/>
    </source>
</evidence>
<reference evidence="3" key="1">
    <citation type="submission" date="2021-02" db="EMBL/GenBank/DDBJ databases">
        <authorList>
            <person name="Nieuwenhuis M."/>
            <person name="Van De Peppel L.J.J."/>
        </authorList>
    </citation>
    <scope>NUCLEOTIDE SEQUENCE</scope>
    <source>
        <strain evidence="3">D49</strain>
    </source>
</reference>
<sequence>MSETNQTLESRDSSPYELDENLNIRRKHRSPEEIEDARKREKPTPECECRSAFSFVGQASWGLNERFSCHFEGCIEKFKHEKDLTEITLEFNRVRAAFRDSERDRDDLETKILELRDHLRRIYKRFRMARQYMALVGQQLAMHGEGYDDEEPDRYVESD</sequence>
<feature type="region of interest" description="Disordered" evidence="2">
    <location>
        <begin position="1"/>
        <end position="42"/>
    </location>
</feature>
<dbReference type="AlphaFoldDB" id="A0A9P7GMX6"/>
<protein>
    <submittedName>
        <fullName evidence="3">Uncharacterized protein</fullName>
    </submittedName>
</protein>
<evidence type="ECO:0000256" key="2">
    <source>
        <dbReference type="SAM" id="MobiDB-lite"/>
    </source>
</evidence>
<dbReference type="Proteomes" id="UP000717328">
    <property type="component" value="Unassembled WGS sequence"/>
</dbReference>
<accession>A0A9P7GMX6</accession>
<evidence type="ECO:0000313" key="3">
    <source>
        <dbReference type="EMBL" id="KAG5652759.1"/>
    </source>
</evidence>
<evidence type="ECO:0000313" key="4">
    <source>
        <dbReference type="Proteomes" id="UP000717328"/>
    </source>
</evidence>
<organism evidence="3 4">
    <name type="scientific">Sphagnurus paluster</name>
    <dbReference type="NCBI Taxonomy" id="117069"/>
    <lineage>
        <taxon>Eukaryota</taxon>
        <taxon>Fungi</taxon>
        <taxon>Dikarya</taxon>
        <taxon>Basidiomycota</taxon>
        <taxon>Agaricomycotina</taxon>
        <taxon>Agaricomycetes</taxon>
        <taxon>Agaricomycetidae</taxon>
        <taxon>Agaricales</taxon>
        <taxon>Tricholomatineae</taxon>
        <taxon>Lyophyllaceae</taxon>
        <taxon>Sphagnurus</taxon>
    </lineage>
</organism>
<proteinExistence type="predicted"/>
<name>A0A9P7GMX6_9AGAR</name>
<keyword evidence="4" id="KW-1185">Reference proteome</keyword>
<comment type="caution">
    <text evidence="3">The sequence shown here is derived from an EMBL/GenBank/DDBJ whole genome shotgun (WGS) entry which is preliminary data.</text>
</comment>